<dbReference type="EMBL" id="ADTU01023390">
    <property type="status" value="NOT_ANNOTATED_CDS"/>
    <property type="molecule type" value="Genomic_DNA"/>
</dbReference>
<dbReference type="OrthoDB" id="7552432at2759"/>
<dbReference type="AlphaFoldDB" id="A0A158NQL5"/>
<organism evidence="1 2">
    <name type="scientific">Atta cephalotes</name>
    <name type="common">Leafcutter ant</name>
    <dbReference type="NCBI Taxonomy" id="12957"/>
    <lineage>
        <taxon>Eukaryota</taxon>
        <taxon>Metazoa</taxon>
        <taxon>Ecdysozoa</taxon>
        <taxon>Arthropoda</taxon>
        <taxon>Hexapoda</taxon>
        <taxon>Insecta</taxon>
        <taxon>Pterygota</taxon>
        <taxon>Neoptera</taxon>
        <taxon>Endopterygota</taxon>
        <taxon>Hymenoptera</taxon>
        <taxon>Apocrita</taxon>
        <taxon>Aculeata</taxon>
        <taxon>Formicoidea</taxon>
        <taxon>Formicidae</taxon>
        <taxon>Myrmicinae</taxon>
        <taxon>Atta</taxon>
    </lineage>
</organism>
<dbReference type="EMBL" id="ADTU01023389">
    <property type="status" value="NOT_ANNOTATED_CDS"/>
    <property type="molecule type" value="Genomic_DNA"/>
</dbReference>
<evidence type="ECO:0000313" key="1">
    <source>
        <dbReference type="EnsemblMetazoa" id="XP_012059823.1"/>
    </source>
</evidence>
<accession>A0A158NQL5</accession>
<dbReference type="InParanoid" id="A0A158NQL5"/>
<name>A0A158NQL5_ATTCE</name>
<protein>
    <submittedName>
        <fullName evidence="1">Uncharacterized protein</fullName>
    </submittedName>
</protein>
<dbReference type="EnsemblMetazoa" id="XM_012204433.1">
    <property type="protein sequence ID" value="XP_012059823.1"/>
    <property type="gene ID" value="LOC105623030"/>
</dbReference>
<gene>
    <name evidence="1" type="primary">105623030</name>
</gene>
<dbReference type="Proteomes" id="UP000005205">
    <property type="component" value="Unassembled WGS sequence"/>
</dbReference>
<sequence length="318" mass="37224">MEDKKGTKKLNATRVAVDSDNQYAASYLKTGPTRGIVYQVKLITWIAWKLMCQKDARISNWWLATEVQNALGFHDLVLKYAINDIKADGSISDKKYMYRFMQIKHKRSLTKNSNITSYHLLSQHKLHRQGSLIYLFKAYVNLLDSFEKITPDQILDLTIFTNMNIEAFNFLVPVENDRLYGFEGKGKRYRIDIKALKKVPRIMVCLYNIKEDENIISGFLRKLVFMVYQPSEHELEELIVADMGKTFNTPQIFYDNFYRNVINWFLIYDAGKAPYLTKDHIKEYLKKTEAVIKEVRNTKIFVDCPVLNLSNELQLLSL</sequence>
<proteinExistence type="predicted"/>
<dbReference type="STRING" id="12957.A0A158NQL5"/>
<reference evidence="1" key="2">
    <citation type="submission" date="2016-04" db="UniProtKB">
        <authorList>
            <consortium name="EnsemblMetazoa"/>
        </authorList>
    </citation>
    <scope>IDENTIFICATION</scope>
</reference>
<evidence type="ECO:0000313" key="2">
    <source>
        <dbReference type="Proteomes" id="UP000005205"/>
    </source>
</evidence>
<reference evidence="2" key="1">
    <citation type="journal article" date="2011" name="PLoS Genet.">
        <title>The genome sequence of the leaf-cutter ant Atta cephalotes reveals insights into its obligate symbiotic lifestyle.</title>
        <authorList>
            <person name="Suen G."/>
            <person name="Teiling C."/>
            <person name="Li L."/>
            <person name="Holt C."/>
            <person name="Abouheif E."/>
            <person name="Bornberg-Bauer E."/>
            <person name="Bouffard P."/>
            <person name="Caldera E.J."/>
            <person name="Cash E."/>
            <person name="Cavanaugh A."/>
            <person name="Denas O."/>
            <person name="Elhaik E."/>
            <person name="Fave M.J."/>
            <person name="Gadau J."/>
            <person name="Gibson J.D."/>
            <person name="Graur D."/>
            <person name="Grubbs K.J."/>
            <person name="Hagen D.E."/>
            <person name="Harkins T.T."/>
            <person name="Helmkampf M."/>
            <person name="Hu H."/>
            <person name="Johnson B.R."/>
            <person name="Kim J."/>
            <person name="Marsh S.E."/>
            <person name="Moeller J.A."/>
            <person name="Munoz-Torres M.C."/>
            <person name="Murphy M.C."/>
            <person name="Naughton M.C."/>
            <person name="Nigam S."/>
            <person name="Overson R."/>
            <person name="Rajakumar R."/>
            <person name="Reese J.T."/>
            <person name="Scott J.J."/>
            <person name="Smith C.R."/>
            <person name="Tao S."/>
            <person name="Tsutsui N.D."/>
            <person name="Viljakainen L."/>
            <person name="Wissler L."/>
            <person name="Yandell M.D."/>
            <person name="Zimmer F."/>
            <person name="Taylor J."/>
            <person name="Slater S.C."/>
            <person name="Clifton S.W."/>
            <person name="Warren W.C."/>
            <person name="Elsik C.G."/>
            <person name="Smith C.D."/>
            <person name="Weinstock G.M."/>
            <person name="Gerardo N.M."/>
            <person name="Currie C.R."/>
        </authorList>
    </citation>
    <scope>NUCLEOTIDE SEQUENCE [LARGE SCALE GENOMIC DNA]</scope>
</reference>
<dbReference type="KEGG" id="acep:105623030"/>
<keyword evidence="2" id="KW-1185">Reference proteome</keyword>